<evidence type="ECO:0000256" key="2">
    <source>
        <dbReference type="SAM" id="SignalP"/>
    </source>
</evidence>
<evidence type="ECO:0000256" key="1">
    <source>
        <dbReference type="SAM" id="Phobius"/>
    </source>
</evidence>
<name>A0A2P6Q6M0_ROSCH</name>
<organism evidence="4 5">
    <name type="scientific">Rosa chinensis</name>
    <name type="common">China rose</name>
    <dbReference type="NCBI Taxonomy" id="74649"/>
    <lineage>
        <taxon>Eukaryota</taxon>
        <taxon>Viridiplantae</taxon>
        <taxon>Streptophyta</taxon>
        <taxon>Embryophyta</taxon>
        <taxon>Tracheophyta</taxon>
        <taxon>Spermatophyta</taxon>
        <taxon>Magnoliopsida</taxon>
        <taxon>eudicotyledons</taxon>
        <taxon>Gunneridae</taxon>
        <taxon>Pentapetalae</taxon>
        <taxon>rosids</taxon>
        <taxon>fabids</taxon>
        <taxon>Rosales</taxon>
        <taxon>Rosaceae</taxon>
        <taxon>Rosoideae</taxon>
        <taxon>Rosoideae incertae sedis</taxon>
        <taxon>Rosa</taxon>
    </lineage>
</organism>
<dbReference type="InterPro" id="IPR000719">
    <property type="entry name" value="Prot_kinase_dom"/>
</dbReference>
<dbReference type="InterPro" id="IPR032675">
    <property type="entry name" value="LRR_dom_sf"/>
</dbReference>
<feature type="transmembrane region" description="Helical" evidence="1">
    <location>
        <begin position="214"/>
        <end position="237"/>
    </location>
</feature>
<evidence type="ECO:0000313" key="4">
    <source>
        <dbReference type="EMBL" id="PRQ29831.1"/>
    </source>
</evidence>
<dbReference type="PROSITE" id="PS50011">
    <property type="entry name" value="PROTEIN_KINASE_DOM"/>
    <property type="match status" value="1"/>
</dbReference>
<keyword evidence="4" id="KW-0808">Transferase</keyword>
<dbReference type="Proteomes" id="UP000238479">
    <property type="component" value="Chromosome 5"/>
</dbReference>
<dbReference type="EMBL" id="PDCK01000043">
    <property type="protein sequence ID" value="PRQ29831.1"/>
    <property type="molecule type" value="Genomic_DNA"/>
</dbReference>
<dbReference type="Gene3D" id="3.80.10.10">
    <property type="entry name" value="Ribonuclease Inhibitor"/>
    <property type="match status" value="1"/>
</dbReference>
<dbReference type="OrthoDB" id="1914767at2759"/>
<dbReference type="SUPFAM" id="SSF56112">
    <property type="entry name" value="Protein kinase-like (PK-like)"/>
    <property type="match status" value="1"/>
</dbReference>
<keyword evidence="2" id="KW-0732">Signal</keyword>
<evidence type="ECO:0000259" key="3">
    <source>
        <dbReference type="PROSITE" id="PS50011"/>
    </source>
</evidence>
<feature type="domain" description="Protein kinase" evidence="3">
    <location>
        <begin position="265"/>
        <end position="534"/>
    </location>
</feature>
<feature type="signal peptide" evidence="2">
    <location>
        <begin position="1"/>
        <end position="24"/>
    </location>
</feature>
<dbReference type="SUPFAM" id="SSF52058">
    <property type="entry name" value="L domain-like"/>
    <property type="match status" value="1"/>
</dbReference>
<dbReference type="Pfam" id="PF07714">
    <property type="entry name" value="PK_Tyr_Ser-Thr"/>
    <property type="match status" value="1"/>
</dbReference>
<gene>
    <name evidence="4" type="ORF">RchiOBHm_Chr5g0018091</name>
</gene>
<accession>A0A2P6Q6M0</accession>
<reference evidence="4 5" key="1">
    <citation type="journal article" date="2018" name="Nat. Genet.">
        <title>The Rosa genome provides new insights in the design of modern roses.</title>
        <authorList>
            <person name="Bendahmane M."/>
        </authorList>
    </citation>
    <scope>NUCLEOTIDE SEQUENCE [LARGE SCALE GENOMIC DNA]</scope>
    <source>
        <strain evidence="5">cv. Old Blush</strain>
    </source>
</reference>
<proteinExistence type="predicted"/>
<feature type="chain" id="PRO_5015193982" description="Protein kinase domain-containing protein" evidence="2">
    <location>
        <begin position="25"/>
        <end position="534"/>
    </location>
</feature>
<dbReference type="GO" id="GO:0005524">
    <property type="term" value="F:ATP binding"/>
    <property type="evidence" value="ECO:0007669"/>
    <property type="project" value="InterPro"/>
</dbReference>
<keyword evidence="1" id="KW-0472">Membrane</keyword>
<dbReference type="InterPro" id="IPR001245">
    <property type="entry name" value="Ser-Thr/Tyr_kinase_cat_dom"/>
</dbReference>
<protein>
    <recommendedName>
        <fullName evidence="3">Protein kinase domain-containing protein</fullName>
    </recommendedName>
</protein>
<dbReference type="PANTHER" id="PTHR45631:SF68">
    <property type="entry name" value="REPEAT FAMILY PROTEIN, PUTATIVE, EXPRESSED-RELATED"/>
    <property type="match status" value="1"/>
</dbReference>
<dbReference type="GO" id="GO:0004672">
    <property type="term" value="F:protein kinase activity"/>
    <property type="evidence" value="ECO:0007669"/>
    <property type="project" value="InterPro"/>
</dbReference>
<dbReference type="Gramene" id="PRQ29831">
    <property type="protein sequence ID" value="PRQ29831"/>
    <property type="gene ID" value="RchiOBHm_Chr5g0018091"/>
</dbReference>
<comment type="caution">
    <text evidence="4">The sequence shown here is derived from an EMBL/GenBank/DDBJ whole genome shotgun (WGS) entry which is preliminary data.</text>
</comment>
<keyword evidence="5" id="KW-1185">Reference proteome</keyword>
<dbReference type="InterPro" id="IPR011009">
    <property type="entry name" value="Kinase-like_dom_sf"/>
</dbReference>
<dbReference type="Gene3D" id="1.10.510.10">
    <property type="entry name" value="Transferase(Phosphotransferase) domain 1"/>
    <property type="match status" value="2"/>
</dbReference>
<dbReference type="STRING" id="74649.A0A2P6Q6M0"/>
<sequence length="534" mass="61823">MASISATFVILLFTISFSVSTTLSASVIDDLKRLKPPQDFNSTIMKNCLQNPSLRYCSTSSPMDLDEIFKSTIVASHLCNESKNPNCVESFPKVDLRSRPNIAPLYLSFNFFWKYCPLSILSIDLSNTSLKSNFPIDVLHCTQIQSLDMSHNELYGDLPIENFSALTNLTVLNLSYNHFSESKISDTLFFKKFNCSSFLHSGLIPDHKKFRIKAIVLLIGFPIFVILKVCCLWWLCFHRPDFLPRMFRRKHRFTPAMLKAATNGFSRNNLMWKSASVDIYKGILRDGIDVRIEVYSRESHPQVIEECKVLVQLCHKNLVNLLGWCDNRKLRAIVTEWMEGENLESWLLGSSFTPWNYRLRILMGVVEGMCYLQEQWPEVGYDLRTSSIMLCNYSLDPKISRFKVGNQSSSSRRMYRFGVFLLEMMVNRRPQEEFERGEAGFIEYIKMHYPGNLEQLIDPKMELTQNTVDQAKQAISLGLMCTEVSSNRQPSLEQVFDIVSRAYQSCRVLASHHNHYHRRFHAERGKGHRRVQSR</sequence>
<evidence type="ECO:0000313" key="5">
    <source>
        <dbReference type="Proteomes" id="UP000238479"/>
    </source>
</evidence>
<keyword evidence="1" id="KW-0812">Transmembrane</keyword>
<dbReference type="PANTHER" id="PTHR45631">
    <property type="entry name" value="OS07G0107800 PROTEIN-RELATED"/>
    <property type="match status" value="1"/>
</dbReference>
<dbReference type="OMA" id="KYCPLSI"/>
<dbReference type="AlphaFoldDB" id="A0A2P6Q6M0"/>
<keyword evidence="1" id="KW-1133">Transmembrane helix</keyword>